<keyword evidence="1" id="KW-0732">Signal</keyword>
<accession>A0A238K586</accession>
<dbReference type="AlphaFoldDB" id="A0A238K586"/>
<sequence length="168" mass="18167">MRIFKTTVQAALAGALVMAASVASANEIRPGCYERIYSSGHLATHPDQHVAAIRMKVGEWATNVSRATQLEAVMANQGRARGTRYAGRTLSQFLFCGTEGRWDTCVVGCDVGSLQVTKQTNTSMTFRTRYLLVGEVADCGGEIDLAEIPGQWVSYKLNRAPDSACNGM</sequence>
<protein>
    <submittedName>
        <fullName evidence="2">Uncharacterized protein</fullName>
    </submittedName>
</protein>
<evidence type="ECO:0000256" key="1">
    <source>
        <dbReference type="SAM" id="SignalP"/>
    </source>
</evidence>
<reference evidence="2 3" key="1">
    <citation type="submission" date="2017-05" db="EMBL/GenBank/DDBJ databases">
        <authorList>
            <person name="Song R."/>
            <person name="Chenine A.L."/>
            <person name="Ruprecht R.M."/>
        </authorList>
    </citation>
    <scope>NUCLEOTIDE SEQUENCE [LARGE SCALE GENOMIC DNA]</scope>
    <source>
        <strain evidence="2 3">CECT 8663</strain>
    </source>
</reference>
<proteinExistence type="predicted"/>
<evidence type="ECO:0000313" key="2">
    <source>
        <dbReference type="EMBL" id="SMX37086.1"/>
    </source>
</evidence>
<feature type="chain" id="PRO_5011991714" evidence="1">
    <location>
        <begin position="26"/>
        <end position="168"/>
    </location>
</feature>
<dbReference type="EMBL" id="FXYH01000003">
    <property type="protein sequence ID" value="SMX37086.1"/>
    <property type="molecule type" value="Genomic_DNA"/>
</dbReference>
<keyword evidence="3" id="KW-1185">Reference proteome</keyword>
<feature type="signal peptide" evidence="1">
    <location>
        <begin position="1"/>
        <end position="25"/>
    </location>
</feature>
<organism evidence="2 3">
    <name type="scientific">Pelagimonas varians</name>
    <dbReference type="NCBI Taxonomy" id="696760"/>
    <lineage>
        <taxon>Bacteria</taxon>
        <taxon>Pseudomonadati</taxon>
        <taxon>Pseudomonadota</taxon>
        <taxon>Alphaproteobacteria</taxon>
        <taxon>Rhodobacterales</taxon>
        <taxon>Roseobacteraceae</taxon>
        <taxon>Pelagimonas</taxon>
    </lineage>
</organism>
<dbReference type="OrthoDB" id="7839213at2"/>
<dbReference type="Proteomes" id="UP000220836">
    <property type="component" value="Unassembled WGS sequence"/>
</dbReference>
<gene>
    <name evidence="2" type="ORF">PEV8663_00912</name>
</gene>
<name>A0A238K586_9RHOB</name>
<dbReference type="RefSeq" id="WP_097803461.1">
    <property type="nucleotide sequence ID" value="NZ_FXYH01000003.1"/>
</dbReference>
<evidence type="ECO:0000313" key="3">
    <source>
        <dbReference type="Proteomes" id="UP000220836"/>
    </source>
</evidence>